<dbReference type="PANTHER" id="PTHR10491">
    <property type="entry name" value="DTDP-4-DEHYDRORHAMNOSE REDUCTASE"/>
    <property type="match status" value="1"/>
</dbReference>
<dbReference type="InterPro" id="IPR029903">
    <property type="entry name" value="RmlD-like-bd"/>
</dbReference>
<organism evidence="8">
    <name type="scientific">Schlesneria paludicola</name>
    <dbReference type="NCBI Taxonomy" id="360056"/>
    <lineage>
        <taxon>Bacteria</taxon>
        <taxon>Pseudomonadati</taxon>
        <taxon>Planctomycetota</taxon>
        <taxon>Planctomycetia</taxon>
        <taxon>Planctomycetales</taxon>
        <taxon>Planctomycetaceae</taxon>
        <taxon>Schlesneria</taxon>
    </lineage>
</organism>
<dbReference type="EC" id="1.1.1.133" evidence="3 6"/>
<proteinExistence type="inferred from homology"/>
<dbReference type="EMBL" id="DSVQ01000016">
    <property type="protein sequence ID" value="HGT40443.1"/>
    <property type="molecule type" value="Genomic_DNA"/>
</dbReference>
<dbReference type="InterPro" id="IPR036291">
    <property type="entry name" value="NAD(P)-bd_dom_sf"/>
</dbReference>
<evidence type="ECO:0000256" key="1">
    <source>
        <dbReference type="ARBA" id="ARBA00004781"/>
    </source>
</evidence>
<sequence>MYSARDRGVIRRSPRTRGRRANAGRLSVETILVAGIDSVVGANFAASLAGRQPLAGVAFEDNVRIPGCETELCRNPSLESVQRIVQRVTPQRVVYCGAGAQSCWDASCEVTSQELDRVAAWLEAVTRCGAHWTLISSDGIFTGPWMFHAENSQSLCPSAEARVLRQVEDLTARRQPDALIVRTHAFGWSPAGDSKRDGWLERLLDGLDDGAGCLLDGVRHASPILATDLVEVVQKAWRSGLAGVYHVAGAERVNPVQFARRLAHEFGHAFLHAGPAESLNDRAVGFGRGETSLQTRKVRRALGIGLPMLNEGLQRLFHQHQNGYRARLRGDAALRSRVA</sequence>
<evidence type="ECO:0000256" key="3">
    <source>
        <dbReference type="ARBA" id="ARBA00012929"/>
    </source>
</evidence>
<dbReference type="GO" id="GO:0048269">
    <property type="term" value="C:methionine adenosyltransferase complex"/>
    <property type="evidence" value="ECO:0007669"/>
    <property type="project" value="TreeGrafter"/>
</dbReference>
<protein>
    <recommendedName>
        <fullName evidence="4 6">dTDP-4-dehydrorhamnose reductase</fullName>
        <ecNumber evidence="3 6">1.1.1.133</ecNumber>
    </recommendedName>
</protein>
<gene>
    <name evidence="8" type="ORF">ENS64_14450</name>
</gene>
<keyword evidence="6" id="KW-0521">NADP</keyword>
<keyword evidence="6" id="KW-0560">Oxidoreductase</keyword>
<evidence type="ECO:0000313" key="8">
    <source>
        <dbReference type="EMBL" id="HGT40443.1"/>
    </source>
</evidence>
<evidence type="ECO:0000256" key="6">
    <source>
        <dbReference type="RuleBase" id="RU364082"/>
    </source>
</evidence>
<evidence type="ECO:0000256" key="2">
    <source>
        <dbReference type="ARBA" id="ARBA00010944"/>
    </source>
</evidence>
<name>A0A7C4QQU4_9PLAN</name>
<dbReference type="AlphaFoldDB" id="A0A7C4QQU4"/>
<evidence type="ECO:0000259" key="7">
    <source>
        <dbReference type="Pfam" id="PF04321"/>
    </source>
</evidence>
<comment type="pathway">
    <text evidence="1 6">Carbohydrate biosynthesis; dTDP-L-rhamnose biosynthesis.</text>
</comment>
<comment type="catalytic activity">
    <reaction evidence="5">
        <text>dTDP-beta-L-rhamnose + NADP(+) = dTDP-4-dehydro-beta-L-rhamnose + NADPH + H(+)</text>
        <dbReference type="Rhea" id="RHEA:21796"/>
        <dbReference type="ChEBI" id="CHEBI:15378"/>
        <dbReference type="ChEBI" id="CHEBI:57510"/>
        <dbReference type="ChEBI" id="CHEBI:57783"/>
        <dbReference type="ChEBI" id="CHEBI:58349"/>
        <dbReference type="ChEBI" id="CHEBI:62830"/>
        <dbReference type="EC" id="1.1.1.133"/>
    </reaction>
</comment>
<comment type="caution">
    <text evidence="8">The sequence shown here is derived from an EMBL/GenBank/DDBJ whole genome shotgun (WGS) entry which is preliminary data.</text>
</comment>
<dbReference type="Gene3D" id="3.40.50.720">
    <property type="entry name" value="NAD(P)-binding Rossmann-like Domain"/>
    <property type="match status" value="1"/>
</dbReference>
<feature type="domain" description="RmlD-like substrate binding" evidence="7">
    <location>
        <begin position="31"/>
        <end position="319"/>
    </location>
</feature>
<evidence type="ECO:0000256" key="5">
    <source>
        <dbReference type="ARBA" id="ARBA00048200"/>
    </source>
</evidence>
<reference evidence="8" key="1">
    <citation type="journal article" date="2020" name="mSystems">
        <title>Genome- and Community-Level Interaction Insights into Carbon Utilization and Element Cycling Functions of Hydrothermarchaeota in Hydrothermal Sediment.</title>
        <authorList>
            <person name="Zhou Z."/>
            <person name="Liu Y."/>
            <person name="Xu W."/>
            <person name="Pan J."/>
            <person name="Luo Z.H."/>
            <person name="Li M."/>
        </authorList>
    </citation>
    <scope>NUCLEOTIDE SEQUENCE [LARGE SCALE GENOMIC DNA]</scope>
    <source>
        <strain evidence="8">SpSt-508</strain>
    </source>
</reference>
<dbReference type="PANTHER" id="PTHR10491:SF4">
    <property type="entry name" value="METHIONINE ADENOSYLTRANSFERASE 2 SUBUNIT BETA"/>
    <property type="match status" value="1"/>
</dbReference>
<dbReference type="Pfam" id="PF04321">
    <property type="entry name" value="RmlD_sub_bind"/>
    <property type="match status" value="1"/>
</dbReference>
<evidence type="ECO:0000256" key="4">
    <source>
        <dbReference type="ARBA" id="ARBA00017099"/>
    </source>
</evidence>
<dbReference type="SUPFAM" id="SSF51735">
    <property type="entry name" value="NAD(P)-binding Rossmann-fold domains"/>
    <property type="match status" value="1"/>
</dbReference>
<dbReference type="GO" id="GO:0048270">
    <property type="term" value="F:methionine adenosyltransferase regulator activity"/>
    <property type="evidence" value="ECO:0007669"/>
    <property type="project" value="TreeGrafter"/>
</dbReference>
<accession>A0A7C4QQU4</accession>
<dbReference type="InterPro" id="IPR005913">
    <property type="entry name" value="dTDP_dehydrorham_reduct"/>
</dbReference>
<dbReference type="GO" id="GO:0006556">
    <property type="term" value="P:S-adenosylmethionine biosynthetic process"/>
    <property type="evidence" value="ECO:0007669"/>
    <property type="project" value="TreeGrafter"/>
</dbReference>
<dbReference type="GO" id="GO:0008831">
    <property type="term" value="F:dTDP-4-dehydrorhamnose reductase activity"/>
    <property type="evidence" value="ECO:0007669"/>
    <property type="project" value="UniProtKB-EC"/>
</dbReference>
<comment type="function">
    <text evidence="6">Catalyzes the reduction of dTDP-6-deoxy-L-lyxo-4-hexulose to yield dTDP-L-rhamnose.</text>
</comment>
<comment type="similarity">
    <text evidence="2 6">Belongs to the dTDP-4-dehydrorhamnose reductase family.</text>
</comment>